<evidence type="ECO:0000313" key="2">
    <source>
        <dbReference type="Proteomes" id="UP000006729"/>
    </source>
</evidence>
<gene>
    <name evidence="1" type="ORF">POPTR_009G020250</name>
</gene>
<keyword evidence="2" id="KW-1185">Reference proteome</keyword>
<dbReference type="EMBL" id="CM009298">
    <property type="protein sequence ID" value="RQO95444.1"/>
    <property type="molecule type" value="Genomic_DNA"/>
</dbReference>
<protein>
    <submittedName>
        <fullName evidence="1">Uncharacterized protein</fullName>
    </submittedName>
</protein>
<evidence type="ECO:0000313" key="1">
    <source>
        <dbReference type="EMBL" id="RQO95444.1"/>
    </source>
</evidence>
<proteinExistence type="predicted"/>
<accession>A0A3N7H442</accession>
<sequence length="31" mass="3756">MILRKREPCFMILQFVEFAELLTLKSDSWIP</sequence>
<dbReference type="AlphaFoldDB" id="A0A3N7H442"/>
<name>A0A3N7H442_POPTR</name>
<dbReference type="Proteomes" id="UP000006729">
    <property type="component" value="Chromosome 9"/>
</dbReference>
<reference evidence="1 2" key="1">
    <citation type="journal article" date="2006" name="Science">
        <title>The genome of black cottonwood, Populus trichocarpa (Torr. &amp; Gray).</title>
        <authorList>
            <person name="Tuskan G.A."/>
            <person name="Difazio S."/>
            <person name="Jansson S."/>
            <person name="Bohlmann J."/>
            <person name="Grigoriev I."/>
            <person name="Hellsten U."/>
            <person name="Putnam N."/>
            <person name="Ralph S."/>
            <person name="Rombauts S."/>
            <person name="Salamov A."/>
            <person name="Schein J."/>
            <person name="Sterck L."/>
            <person name="Aerts A."/>
            <person name="Bhalerao R.R."/>
            <person name="Bhalerao R.P."/>
            <person name="Blaudez D."/>
            <person name="Boerjan W."/>
            <person name="Brun A."/>
            <person name="Brunner A."/>
            <person name="Busov V."/>
            <person name="Campbell M."/>
            <person name="Carlson J."/>
            <person name="Chalot M."/>
            <person name="Chapman J."/>
            <person name="Chen G.L."/>
            <person name="Cooper D."/>
            <person name="Coutinho P.M."/>
            <person name="Couturier J."/>
            <person name="Covert S."/>
            <person name="Cronk Q."/>
            <person name="Cunningham R."/>
            <person name="Davis J."/>
            <person name="Degroeve S."/>
            <person name="Dejardin A."/>
            <person name="Depamphilis C."/>
            <person name="Detter J."/>
            <person name="Dirks B."/>
            <person name="Dubchak I."/>
            <person name="Duplessis S."/>
            <person name="Ehlting J."/>
            <person name="Ellis B."/>
            <person name="Gendler K."/>
            <person name="Goodstein D."/>
            <person name="Gribskov M."/>
            <person name="Grimwood J."/>
            <person name="Groover A."/>
            <person name="Gunter L."/>
            <person name="Hamberger B."/>
            <person name="Heinze B."/>
            <person name="Helariutta Y."/>
            <person name="Henrissat B."/>
            <person name="Holligan D."/>
            <person name="Holt R."/>
            <person name="Huang W."/>
            <person name="Islam-Faridi N."/>
            <person name="Jones S."/>
            <person name="Jones-Rhoades M."/>
            <person name="Jorgensen R."/>
            <person name="Joshi C."/>
            <person name="Kangasjarvi J."/>
            <person name="Karlsson J."/>
            <person name="Kelleher C."/>
            <person name="Kirkpatrick R."/>
            <person name="Kirst M."/>
            <person name="Kohler A."/>
            <person name="Kalluri U."/>
            <person name="Larimer F."/>
            <person name="Leebens-Mack J."/>
            <person name="Leple J.C."/>
            <person name="Locascio P."/>
            <person name="Lou Y."/>
            <person name="Lucas S."/>
            <person name="Martin F."/>
            <person name="Montanini B."/>
            <person name="Napoli C."/>
            <person name="Nelson D.R."/>
            <person name="Nelson C."/>
            <person name="Nieminen K."/>
            <person name="Nilsson O."/>
            <person name="Pereda V."/>
            <person name="Peter G."/>
            <person name="Philippe R."/>
            <person name="Pilate G."/>
            <person name="Poliakov A."/>
            <person name="Razumovskaya J."/>
            <person name="Richardson P."/>
            <person name="Rinaldi C."/>
            <person name="Ritland K."/>
            <person name="Rouze P."/>
            <person name="Ryaboy D."/>
            <person name="Schmutz J."/>
            <person name="Schrader J."/>
            <person name="Segerman B."/>
            <person name="Shin H."/>
            <person name="Siddiqui A."/>
            <person name="Sterky F."/>
            <person name="Terry A."/>
            <person name="Tsai C.J."/>
            <person name="Uberbacher E."/>
            <person name="Unneberg P."/>
            <person name="Vahala J."/>
            <person name="Wall K."/>
            <person name="Wessler S."/>
            <person name="Yang G."/>
            <person name="Yin T."/>
            <person name="Douglas C."/>
            <person name="Marra M."/>
            <person name="Sandberg G."/>
            <person name="Van de Peer Y."/>
            <person name="Rokhsar D."/>
        </authorList>
    </citation>
    <scope>NUCLEOTIDE SEQUENCE [LARGE SCALE GENOMIC DNA]</scope>
    <source>
        <strain evidence="2">cv. Nisqually</strain>
    </source>
</reference>
<organism evidence="1 2">
    <name type="scientific">Populus trichocarpa</name>
    <name type="common">Western balsam poplar</name>
    <name type="synonym">Populus balsamifera subsp. trichocarpa</name>
    <dbReference type="NCBI Taxonomy" id="3694"/>
    <lineage>
        <taxon>Eukaryota</taxon>
        <taxon>Viridiplantae</taxon>
        <taxon>Streptophyta</taxon>
        <taxon>Embryophyta</taxon>
        <taxon>Tracheophyta</taxon>
        <taxon>Spermatophyta</taxon>
        <taxon>Magnoliopsida</taxon>
        <taxon>eudicotyledons</taxon>
        <taxon>Gunneridae</taxon>
        <taxon>Pentapetalae</taxon>
        <taxon>rosids</taxon>
        <taxon>fabids</taxon>
        <taxon>Malpighiales</taxon>
        <taxon>Salicaceae</taxon>
        <taxon>Saliceae</taxon>
        <taxon>Populus</taxon>
    </lineage>
</organism>